<evidence type="ECO:0000256" key="2">
    <source>
        <dbReference type="SAM" id="MobiDB-lite"/>
    </source>
</evidence>
<dbReference type="OrthoDB" id="10265310at2759"/>
<feature type="region of interest" description="Disordered" evidence="2">
    <location>
        <begin position="129"/>
        <end position="178"/>
    </location>
</feature>
<dbReference type="InterPro" id="IPR003226">
    <property type="entry name" value="MYG1_exonuclease"/>
</dbReference>
<evidence type="ECO:0000256" key="1">
    <source>
        <dbReference type="ARBA" id="ARBA00010105"/>
    </source>
</evidence>
<comment type="similarity">
    <text evidence="1">Belongs to the MYG1 family.</text>
</comment>
<evidence type="ECO:0000313" key="3">
    <source>
        <dbReference type="EMBL" id="CDI79481.1"/>
    </source>
</evidence>
<dbReference type="RefSeq" id="XP_013250423.1">
    <property type="nucleotide sequence ID" value="XM_013394969.1"/>
</dbReference>
<keyword evidence="4" id="KW-1185">Reference proteome</keyword>
<reference evidence="3" key="2">
    <citation type="submission" date="2013-10" db="EMBL/GenBank/DDBJ databases">
        <authorList>
            <person name="Aslett M."/>
        </authorList>
    </citation>
    <scope>NUCLEOTIDE SEQUENCE</scope>
    <source>
        <strain evidence="3">Houghton</strain>
    </source>
</reference>
<dbReference type="GeneID" id="25272433"/>
<feature type="compositionally biased region" description="Basic and acidic residues" evidence="2">
    <location>
        <begin position="129"/>
        <end position="157"/>
    </location>
</feature>
<dbReference type="PANTHER" id="PTHR11215:SF1">
    <property type="entry name" value="MYG1 EXONUCLEASE"/>
    <property type="match status" value="1"/>
</dbReference>
<name>U6GGV4_EIMAC</name>
<gene>
    <name evidence="3" type="ORF">EAH_00043630</name>
</gene>
<evidence type="ECO:0000313" key="4">
    <source>
        <dbReference type="Proteomes" id="UP000018050"/>
    </source>
</evidence>
<protein>
    <submittedName>
        <fullName evidence="3">Melanocyte proliferating gene 1, putative</fullName>
    </submittedName>
</protein>
<dbReference type="OMA" id="YKHIGLE"/>
<dbReference type="AlphaFoldDB" id="U6GGV4"/>
<dbReference type="Proteomes" id="UP000018050">
    <property type="component" value="Unassembled WGS sequence"/>
</dbReference>
<sequence length="474" mass="52519">MGGQKNATAATGATAPAASSAVAAAVAAAAAAGPVRLSPDEFWGLEGPVIGTHDGRFHLDEVLACTLLLSLKEFKGARICRSRQQKDWDRCSIVVDVGGEYCPKKRRFDHHQPSFTHTFDFSRFEVNRDRDRDGDRDRDRSPQECGVRSHDDQDRSQQDCGVLPQHKRSRSQGRQPVTKLSSAGLIFSHYGEQILRERYDAVDNGVSISADPLYVDPTTLAKKVKNLYPSQDEEEEADKLGACGYWRWLQQRAQQQYKETPEGAAAFAAAAAAKGKGWAPACSFVDIPIIGGSAEALCAFRLALAYADETFRDAVIYLRDKWLPARNIVKQAILNSPAPKEFQEHVLELAKWAPYEDHVYNLERELGLSEKLKFAVYKAERIEKEGLKVSWSIRCIQEEGQQFKCRLRLREEWGGLRDEALGKAVLANSSSSSSSSSSSGGDAAAADEPIRPEDFVFCHSTGFLGITKTRVRYN</sequence>
<dbReference type="PANTHER" id="PTHR11215">
    <property type="entry name" value="METAL DEPENDENT HYDROLASE - RELATED"/>
    <property type="match status" value="1"/>
</dbReference>
<organism evidence="3 4">
    <name type="scientific">Eimeria acervulina</name>
    <name type="common">Coccidian parasite</name>
    <dbReference type="NCBI Taxonomy" id="5801"/>
    <lineage>
        <taxon>Eukaryota</taxon>
        <taxon>Sar</taxon>
        <taxon>Alveolata</taxon>
        <taxon>Apicomplexa</taxon>
        <taxon>Conoidasida</taxon>
        <taxon>Coccidia</taxon>
        <taxon>Eucoccidiorida</taxon>
        <taxon>Eimeriorina</taxon>
        <taxon>Eimeriidae</taxon>
        <taxon>Eimeria</taxon>
    </lineage>
</organism>
<dbReference type="Pfam" id="PF03690">
    <property type="entry name" value="MYG1_exonuc"/>
    <property type="match status" value="2"/>
</dbReference>
<dbReference type="EMBL" id="HG671034">
    <property type="protein sequence ID" value="CDI79481.1"/>
    <property type="molecule type" value="Genomic_DNA"/>
</dbReference>
<proteinExistence type="inferred from homology"/>
<dbReference type="VEuPathDB" id="ToxoDB:EAH_00043630"/>
<accession>U6GGV4</accession>
<reference evidence="3" key="1">
    <citation type="submission" date="2013-10" db="EMBL/GenBank/DDBJ databases">
        <title>Genomic analysis of the causative agents of coccidiosis in chickens.</title>
        <authorList>
            <person name="Reid A.J."/>
            <person name="Blake D."/>
            <person name="Billington K."/>
            <person name="Browne H."/>
            <person name="Dunn M."/>
            <person name="Hung S."/>
            <person name="Kawahara F."/>
            <person name="Miranda-Saavedra D."/>
            <person name="Mourier T."/>
            <person name="Nagra H."/>
            <person name="Otto T.D."/>
            <person name="Rawlings N."/>
            <person name="Sanchez A."/>
            <person name="Sanders M."/>
            <person name="Subramaniam C."/>
            <person name="Tay Y."/>
            <person name="Dear P."/>
            <person name="Doerig C."/>
            <person name="Gruber A."/>
            <person name="Parkinson J."/>
            <person name="Shirley M."/>
            <person name="Wan K.L."/>
            <person name="Berriman M."/>
            <person name="Tomley F."/>
            <person name="Pain A."/>
        </authorList>
    </citation>
    <scope>NUCLEOTIDE SEQUENCE</scope>
    <source>
        <strain evidence="3">Houghton</strain>
    </source>
</reference>